<comment type="catalytic activity">
    <reaction evidence="5">
        <text>L-dehydroascorbate + 2 glutathione = glutathione disulfide + L-ascorbate</text>
        <dbReference type="Rhea" id="RHEA:24424"/>
        <dbReference type="ChEBI" id="CHEBI:38290"/>
        <dbReference type="ChEBI" id="CHEBI:57925"/>
        <dbReference type="ChEBI" id="CHEBI:58297"/>
        <dbReference type="ChEBI" id="CHEBI:58539"/>
        <dbReference type="EC" id="1.8.5.1"/>
    </reaction>
</comment>
<dbReference type="SFLD" id="SFLDG01152">
    <property type="entry name" value="Main.3:_Omega-_and_Tau-like"/>
    <property type="match status" value="1"/>
</dbReference>
<dbReference type="Gene3D" id="1.20.1050.10">
    <property type="match status" value="1"/>
</dbReference>
<proteinExistence type="inferred from homology"/>
<dbReference type="EC" id="1.20.4.2" evidence="5"/>
<dbReference type="Pfam" id="PF13409">
    <property type="entry name" value="GST_N_2"/>
    <property type="match status" value="1"/>
</dbReference>
<organism evidence="9 10">
    <name type="scientific">Patella caerulea</name>
    <name type="common">Rayed Mediterranean limpet</name>
    <dbReference type="NCBI Taxonomy" id="87958"/>
    <lineage>
        <taxon>Eukaryota</taxon>
        <taxon>Metazoa</taxon>
        <taxon>Spiralia</taxon>
        <taxon>Lophotrochozoa</taxon>
        <taxon>Mollusca</taxon>
        <taxon>Gastropoda</taxon>
        <taxon>Patellogastropoda</taxon>
        <taxon>Patelloidea</taxon>
        <taxon>Patellidae</taxon>
        <taxon>Patella</taxon>
    </lineage>
</organism>
<evidence type="ECO:0000256" key="1">
    <source>
        <dbReference type="ARBA" id="ARBA00011067"/>
    </source>
</evidence>
<evidence type="ECO:0000259" key="7">
    <source>
        <dbReference type="PROSITE" id="PS50404"/>
    </source>
</evidence>
<name>A0AAN8K4E1_PATCE</name>
<dbReference type="InterPro" id="IPR036282">
    <property type="entry name" value="Glutathione-S-Trfase_C_sf"/>
</dbReference>
<dbReference type="PROSITE" id="PS50405">
    <property type="entry name" value="GST_CTER"/>
    <property type="match status" value="1"/>
</dbReference>
<dbReference type="EC" id="2.5.1.18" evidence="5"/>
<dbReference type="InterPro" id="IPR004045">
    <property type="entry name" value="Glutathione_S-Trfase_N"/>
</dbReference>
<dbReference type="EMBL" id="JAZGQO010000006">
    <property type="protein sequence ID" value="KAK6184189.1"/>
    <property type="molecule type" value="Genomic_DNA"/>
</dbReference>
<dbReference type="GO" id="GO:0005737">
    <property type="term" value="C:cytoplasm"/>
    <property type="evidence" value="ECO:0007669"/>
    <property type="project" value="InterPro"/>
</dbReference>
<dbReference type="SUPFAM" id="SSF47616">
    <property type="entry name" value="GST C-terminal domain-like"/>
    <property type="match status" value="1"/>
</dbReference>
<evidence type="ECO:0000313" key="9">
    <source>
        <dbReference type="EMBL" id="KAK6184189.1"/>
    </source>
</evidence>
<evidence type="ECO:0000259" key="8">
    <source>
        <dbReference type="PROSITE" id="PS50405"/>
    </source>
</evidence>
<dbReference type="Pfam" id="PF13410">
    <property type="entry name" value="GST_C_2"/>
    <property type="match status" value="1"/>
</dbReference>
<comment type="function">
    <text evidence="5">Exhibits glutathione-dependent thiol transferase activity. Has high dehydroascorbate reductase activity and may contribute to the recycling of ascorbic acid. Participates in the biotransformation of inorganic arsenic and reduces monomethylarsonic acid (MMA).</text>
</comment>
<evidence type="ECO:0000256" key="5">
    <source>
        <dbReference type="RuleBase" id="RU368071"/>
    </source>
</evidence>
<dbReference type="PANTHER" id="PTHR43968:SF6">
    <property type="entry name" value="GLUTATHIONE S-TRANSFERASE OMEGA"/>
    <property type="match status" value="1"/>
</dbReference>
<comment type="similarity">
    <text evidence="1 5">Belongs to the GST superfamily. Omega family.</text>
</comment>
<keyword evidence="6" id="KW-1133">Transmembrane helix</keyword>
<dbReference type="InterPro" id="IPR005442">
    <property type="entry name" value="GST_omega"/>
</dbReference>
<reference evidence="9 10" key="1">
    <citation type="submission" date="2024-01" db="EMBL/GenBank/DDBJ databases">
        <title>The genome of the rayed Mediterranean limpet Patella caerulea (Linnaeus, 1758).</title>
        <authorList>
            <person name="Anh-Thu Weber A."/>
            <person name="Halstead-Nussloch G."/>
        </authorList>
    </citation>
    <scope>NUCLEOTIDE SEQUENCE [LARGE SCALE GENOMIC DNA]</scope>
    <source>
        <strain evidence="9">AATW-2023a</strain>
        <tissue evidence="9">Whole specimen</tissue>
    </source>
</reference>
<feature type="domain" description="GST C-terminal" evidence="8">
    <location>
        <begin position="90"/>
        <end position="214"/>
    </location>
</feature>
<dbReference type="AlphaFoldDB" id="A0AAN8K4E1"/>
<dbReference type="Proteomes" id="UP001347796">
    <property type="component" value="Unassembled WGS sequence"/>
</dbReference>
<dbReference type="GO" id="GO:0045174">
    <property type="term" value="F:glutathione dehydrogenase (ascorbate) activity"/>
    <property type="evidence" value="ECO:0007669"/>
    <property type="project" value="UniProtKB-UniRule"/>
</dbReference>
<evidence type="ECO:0000313" key="10">
    <source>
        <dbReference type="Proteomes" id="UP001347796"/>
    </source>
</evidence>
<dbReference type="GO" id="GO:0004364">
    <property type="term" value="F:glutathione transferase activity"/>
    <property type="evidence" value="ECO:0007669"/>
    <property type="project" value="UniProtKB-UniRule"/>
</dbReference>
<evidence type="ECO:0000256" key="6">
    <source>
        <dbReference type="SAM" id="Phobius"/>
    </source>
</evidence>
<dbReference type="InterPro" id="IPR036249">
    <property type="entry name" value="Thioredoxin-like_sf"/>
</dbReference>
<sequence length="236" mass="27092">MSANGAVQLYCSWFCPFAQRAWIALLEKAVSFQYVEIDPYNKTAEFLAKNPRGLVPVIINNGQCVYESQICIEYADEEWKGQGNPLMPLDPYNRAVARIWADFITKRIVPPFYQLLMRQTKDEQEEARKTLLDNLETLSKEITGPYFTGSAFGIVDVMLVPFTLRFAMMKHYRNFELPNGPAFYNLNKWMGVVHNRESVKTTLANPDLLIKKYQRYADDSAKSEVADAIRKGKTLP</sequence>
<gene>
    <name evidence="9" type="ORF">SNE40_006707</name>
</gene>
<dbReference type="SUPFAM" id="SSF52833">
    <property type="entry name" value="Thioredoxin-like"/>
    <property type="match status" value="1"/>
</dbReference>
<keyword evidence="6" id="KW-0472">Membrane</keyword>
<keyword evidence="10" id="KW-1185">Reference proteome</keyword>
<dbReference type="GO" id="GO:0050610">
    <property type="term" value="F:methylarsonate reductase activity"/>
    <property type="evidence" value="ECO:0007669"/>
    <property type="project" value="UniProtKB-UniRule"/>
</dbReference>
<evidence type="ECO:0000256" key="2">
    <source>
        <dbReference type="ARBA" id="ARBA00022679"/>
    </source>
</evidence>
<dbReference type="InterPro" id="IPR010987">
    <property type="entry name" value="Glutathione-S-Trfase_C-like"/>
</dbReference>
<comment type="catalytic activity">
    <reaction evidence="5">
        <text>methylarsonate + 2 glutathione + H(+) = methylarsonous acid + glutathione disulfide + H2O</text>
        <dbReference type="Rhea" id="RHEA:15969"/>
        <dbReference type="ChEBI" id="CHEBI:15377"/>
        <dbReference type="ChEBI" id="CHEBI:15378"/>
        <dbReference type="ChEBI" id="CHEBI:17826"/>
        <dbReference type="ChEBI" id="CHEBI:33409"/>
        <dbReference type="ChEBI" id="CHEBI:57925"/>
        <dbReference type="ChEBI" id="CHEBI:58297"/>
        <dbReference type="EC" id="1.20.4.2"/>
    </reaction>
</comment>
<evidence type="ECO:0000256" key="4">
    <source>
        <dbReference type="ARBA" id="ARBA00047960"/>
    </source>
</evidence>
<dbReference type="CDD" id="cd03185">
    <property type="entry name" value="GST_C_Tau"/>
    <property type="match status" value="1"/>
</dbReference>
<dbReference type="PANTHER" id="PTHR43968">
    <property type="match status" value="1"/>
</dbReference>
<comment type="catalytic activity">
    <reaction evidence="4 5">
        <text>RX + glutathione = an S-substituted glutathione + a halide anion + H(+)</text>
        <dbReference type="Rhea" id="RHEA:16437"/>
        <dbReference type="ChEBI" id="CHEBI:15378"/>
        <dbReference type="ChEBI" id="CHEBI:16042"/>
        <dbReference type="ChEBI" id="CHEBI:17792"/>
        <dbReference type="ChEBI" id="CHEBI:57925"/>
        <dbReference type="ChEBI" id="CHEBI:90779"/>
        <dbReference type="EC" id="2.5.1.18"/>
    </reaction>
</comment>
<dbReference type="GO" id="GO:0006749">
    <property type="term" value="P:glutathione metabolic process"/>
    <property type="evidence" value="ECO:0007669"/>
    <property type="project" value="UniProtKB-UniRule"/>
</dbReference>
<dbReference type="Gene3D" id="3.40.30.10">
    <property type="entry name" value="Glutaredoxin"/>
    <property type="match status" value="1"/>
</dbReference>
<feature type="transmembrane region" description="Helical" evidence="6">
    <location>
        <begin position="146"/>
        <end position="164"/>
    </location>
</feature>
<dbReference type="PROSITE" id="PS50404">
    <property type="entry name" value="GST_NTER"/>
    <property type="match status" value="1"/>
</dbReference>
<feature type="domain" description="GST N-terminal" evidence="7">
    <location>
        <begin position="5"/>
        <end position="83"/>
    </location>
</feature>
<dbReference type="SFLD" id="SFLDG00358">
    <property type="entry name" value="Main_(cytGST)"/>
    <property type="match status" value="1"/>
</dbReference>
<protein>
    <recommendedName>
        <fullName evidence="5">Glutathione S-transferase omega</fullName>
        <shortName evidence="5">GSTO</shortName>
        <ecNumber evidence="5">1.20.4.2</ecNumber>
        <ecNumber evidence="5">1.8.5.1</ecNumber>
        <ecNumber evidence="5">2.5.1.18</ecNumber>
    </recommendedName>
    <alternativeName>
        <fullName evidence="5">Glutathione-dependent dehydroascorbate reductase</fullName>
    </alternativeName>
    <alternativeName>
        <fullName evidence="5">Monomethylarsonic acid reductase</fullName>
    </alternativeName>
</protein>
<accession>A0AAN8K4E1</accession>
<keyword evidence="2 5" id="KW-0808">Transferase</keyword>
<keyword evidence="6" id="KW-0812">Transmembrane</keyword>
<dbReference type="InterPro" id="IPR045074">
    <property type="entry name" value="GST_C_Tau"/>
</dbReference>
<dbReference type="EC" id="1.8.5.1" evidence="5"/>
<evidence type="ECO:0000256" key="3">
    <source>
        <dbReference type="ARBA" id="ARBA00023002"/>
    </source>
</evidence>
<dbReference type="PRINTS" id="PR01625">
    <property type="entry name" value="GSTRNSFRASEO"/>
</dbReference>
<dbReference type="InterPro" id="IPR040079">
    <property type="entry name" value="Glutathione_S-Trfase"/>
</dbReference>
<dbReference type="SFLD" id="SFLDS00019">
    <property type="entry name" value="Glutathione_Transferase_(cytos"/>
    <property type="match status" value="1"/>
</dbReference>
<comment type="caution">
    <text evidence="9">The sequence shown here is derived from an EMBL/GenBank/DDBJ whole genome shotgun (WGS) entry which is preliminary data.</text>
</comment>
<keyword evidence="3 5" id="KW-0560">Oxidoreductase</keyword>
<dbReference type="InterPro" id="IPR045073">
    <property type="entry name" value="Omega/Tau-like"/>
</dbReference>
<dbReference type="InterPro" id="IPR050983">
    <property type="entry name" value="GST_Omega/HSP26"/>
</dbReference>